<keyword evidence="2" id="KW-1185">Reference proteome</keyword>
<comment type="caution">
    <text evidence="1">The sequence shown here is derived from an EMBL/GenBank/DDBJ whole genome shotgun (WGS) entry which is preliminary data.</text>
</comment>
<proteinExistence type="predicted"/>
<dbReference type="Gene3D" id="3.80.10.10">
    <property type="entry name" value="Ribonuclease Inhibitor"/>
    <property type="match status" value="1"/>
</dbReference>
<reference evidence="1" key="1">
    <citation type="journal article" date="2020" name="Fungal Divers.">
        <title>Resolving the Mortierellaceae phylogeny through synthesis of multi-gene phylogenetics and phylogenomics.</title>
        <authorList>
            <person name="Vandepol N."/>
            <person name="Liber J."/>
            <person name="Desiro A."/>
            <person name="Na H."/>
            <person name="Kennedy M."/>
            <person name="Barry K."/>
            <person name="Grigoriev I.V."/>
            <person name="Miller A.N."/>
            <person name="O'Donnell K."/>
            <person name="Stajich J.E."/>
            <person name="Bonito G."/>
        </authorList>
    </citation>
    <scope>NUCLEOTIDE SEQUENCE</scope>
    <source>
        <strain evidence="1">NRRL 28262</strain>
    </source>
</reference>
<name>A0AAD4DK96_9FUNG</name>
<evidence type="ECO:0000313" key="2">
    <source>
        <dbReference type="Proteomes" id="UP001194580"/>
    </source>
</evidence>
<dbReference type="EMBL" id="JAAAIL010000067">
    <property type="protein sequence ID" value="KAG0280407.1"/>
    <property type="molecule type" value="Genomic_DNA"/>
</dbReference>
<protein>
    <submittedName>
        <fullName evidence="1">Uncharacterized protein</fullName>
    </submittedName>
</protein>
<dbReference type="Proteomes" id="UP001194580">
    <property type="component" value="Unassembled WGS sequence"/>
</dbReference>
<dbReference type="SUPFAM" id="SSF52047">
    <property type="entry name" value="RNI-like"/>
    <property type="match status" value="1"/>
</dbReference>
<evidence type="ECO:0000313" key="1">
    <source>
        <dbReference type="EMBL" id="KAG0280407.1"/>
    </source>
</evidence>
<dbReference type="AlphaFoldDB" id="A0AAD4DK96"/>
<gene>
    <name evidence="1" type="ORF">BGZ95_010222</name>
</gene>
<accession>A0AAD4DK96</accession>
<sequence>MFKFITTTTRRLQDLSLSRIIADSTHGFDYTLIYPGFATHPTLTRLSLGGEMPSSDPLLTLALLKNCPPSLQRLDLCCVCQYDDKDERVKMAKRTAAKSEKSYQWKRFESLKSLSISCNYGNGGCESWVHTPLLRHAPQLKVLSMFSFDPRDKAGLKSFRSLLDTAIKYCPNINRLRIDPGVNPLLAADLIRAIKAYPKGLKFLIISIPSEKQEQVLKAVLQTSRWTLQSLYLVYGAYTSVFIKENTIHQLIQKCPKLQELEFECTCERYLSDSCEQLCIHHGFHTFVQERGLEPVSAFNIY</sequence>
<dbReference type="InterPro" id="IPR032675">
    <property type="entry name" value="LRR_dom_sf"/>
</dbReference>
<organism evidence="1 2">
    <name type="scientific">Linnemannia exigua</name>
    <dbReference type="NCBI Taxonomy" id="604196"/>
    <lineage>
        <taxon>Eukaryota</taxon>
        <taxon>Fungi</taxon>
        <taxon>Fungi incertae sedis</taxon>
        <taxon>Mucoromycota</taxon>
        <taxon>Mortierellomycotina</taxon>
        <taxon>Mortierellomycetes</taxon>
        <taxon>Mortierellales</taxon>
        <taxon>Mortierellaceae</taxon>
        <taxon>Linnemannia</taxon>
    </lineage>
</organism>